<dbReference type="EMBL" id="BBXV01000027">
    <property type="protein sequence ID" value="GAQ18470.1"/>
    <property type="molecule type" value="Genomic_DNA"/>
</dbReference>
<reference evidence="1 2" key="2">
    <citation type="journal article" date="2016" name="Genome Announc.">
        <title>Draft Genome Sequence of Oceanobacillus picturae Heshi-B3, Isolated from Fermented Rice Bran in a Traditional Japanese Seafood Dish.</title>
        <authorList>
            <person name="Akuzawa S."/>
            <person name="Nagaoka J."/>
            <person name="Kanekatsu M."/>
            <person name="Kanesaki Y."/>
            <person name="Suzuki T."/>
        </authorList>
    </citation>
    <scope>NUCLEOTIDE SEQUENCE [LARGE SCALE GENOMIC DNA]</scope>
    <source>
        <strain evidence="1 2">Heshi-B3</strain>
    </source>
</reference>
<evidence type="ECO:0000313" key="1">
    <source>
        <dbReference type="EMBL" id="GAQ18470.1"/>
    </source>
</evidence>
<dbReference type="Proteomes" id="UP000052946">
    <property type="component" value="Unassembled WGS sequence"/>
</dbReference>
<dbReference type="RefSeq" id="WP_058950465.1">
    <property type="nucleotide sequence ID" value="NZ_BBXV01000027.1"/>
</dbReference>
<gene>
    <name evidence="1" type="ORF">OPHB3_2410</name>
</gene>
<evidence type="ECO:0000313" key="2">
    <source>
        <dbReference type="Proteomes" id="UP000052946"/>
    </source>
</evidence>
<name>A0A0U9HFC5_9BACI</name>
<dbReference type="AlphaFoldDB" id="A0A0U9HFC5"/>
<sequence>MNKPKVRSNIKHVIKMADSVLQGENTINKRTSDSDYQKHIYTPEAILANIKDSAESALRALNEYE</sequence>
<organism evidence="1 2">
    <name type="scientific">Oceanobacillus picturae</name>
    <dbReference type="NCBI Taxonomy" id="171693"/>
    <lineage>
        <taxon>Bacteria</taxon>
        <taxon>Bacillati</taxon>
        <taxon>Bacillota</taxon>
        <taxon>Bacilli</taxon>
        <taxon>Bacillales</taxon>
        <taxon>Bacillaceae</taxon>
        <taxon>Oceanobacillus</taxon>
    </lineage>
</organism>
<reference evidence="2" key="1">
    <citation type="submission" date="2015-07" db="EMBL/GenBank/DDBJ databases">
        <title>Draft Genome Sequence of Oceanobacillus picturae Heshi-B3 that Was Isolated from Fermented Rice Bran with Aging Salted Mackerel, Which Was Named Heshiko as Traditional Fermented Seafood in Japan.</title>
        <authorList>
            <person name="Akuzawa S."/>
            <person name="Nakagawa J."/>
            <person name="Kanekatsu T."/>
            <person name="Kanesaki Y."/>
            <person name="Suzuki T."/>
        </authorList>
    </citation>
    <scope>NUCLEOTIDE SEQUENCE [LARGE SCALE GENOMIC DNA]</scope>
    <source>
        <strain evidence="2">Heshi-B3</strain>
    </source>
</reference>
<comment type="caution">
    <text evidence="1">The sequence shown here is derived from an EMBL/GenBank/DDBJ whole genome shotgun (WGS) entry which is preliminary data.</text>
</comment>
<protein>
    <submittedName>
        <fullName evidence="1">Secretion protein EccB</fullName>
    </submittedName>
</protein>
<dbReference type="OrthoDB" id="2972831at2"/>
<proteinExistence type="predicted"/>
<accession>A0A0U9HFC5</accession>